<name>A0A1Q9CX57_SYMMI</name>
<dbReference type="OrthoDB" id="10459147at2759"/>
<keyword evidence="2" id="KW-1185">Reference proteome</keyword>
<evidence type="ECO:0000313" key="2">
    <source>
        <dbReference type="Proteomes" id="UP000186817"/>
    </source>
</evidence>
<accession>A0A1Q9CX57</accession>
<dbReference type="EMBL" id="LSRX01000859">
    <property type="protein sequence ID" value="OLP87465.1"/>
    <property type="molecule type" value="Genomic_DNA"/>
</dbReference>
<sequence length="109" mass="12196">MLQQLRSRHVETDFAIHCVPPQNKAFFLNSRNLNGEVEGFLELSDGDEANLSQLETPQQTLEYPESLIGIALASWEKLLPHQQVKNVAMCSQEADCEVLNIVDLAESLS</sequence>
<dbReference type="Proteomes" id="UP000186817">
    <property type="component" value="Unassembled WGS sequence"/>
</dbReference>
<gene>
    <name evidence="1" type="ORF">AK812_SmicGene31302</name>
</gene>
<reference evidence="1 2" key="1">
    <citation type="submission" date="2016-02" db="EMBL/GenBank/DDBJ databases">
        <title>Genome analysis of coral dinoflagellate symbionts highlights evolutionary adaptations to a symbiotic lifestyle.</title>
        <authorList>
            <person name="Aranda M."/>
            <person name="Li Y."/>
            <person name="Liew Y.J."/>
            <person name="Baumgarten S."/>
            <person name="Simakov O."/>
            <person name="Wilson M."/>
            <person name="Piel J."/>
            <person name="Ashoor H."/>
            <person name="Bougouffa S."/>
            <person name="Bajic V.B."/>
            <person name="Ryu T."/>
            <person name="Ravasi T."/>
            <person name="Bayer T."/>
            <person name="Micklem G."/>
            <person name="Kim H."/>
            <person name="Bhak J."/>
            <person name="Lajeunesse T.C."/>
            <person name="Voolstra C.R."/>
        </authorList>
    </citation>
    <scope>NUCLEOTIDE SEQUENCE [LARGE SCALE GENOMIC DNA]</scope>
    <source>
        <strain evidence="1 2">CCMP2467</strain>
    </source>
</reference>
<protein>
    <submittedName>
        <fullName evidence="1">Uncharacterized protein</fullName>
    </submittedName>
</protein>
<evidence type="ECO:0000313" key="1">
    <source>
        <dbReference type="EMBL" id="OLP87465.1"/>
    </source>
</evidence>
<comment type="caution">
    <text evidence="1">The sequence shown here is derived from an EMBL/GenBank/DDBJ whole genome shotgun (WGS) entry which is preliminary data.</text>
</comment>
<proteinExistence type="predicted"/>
<dbReference type="AlphaFoldDB" id="A0A1Q9CX57"/>
<organism evidence="1 2">
    <name type="scientific">Symbiodinium microadriaticum</name>
    <name type="common">Dinoflagellate</name>
    <name type="synonym">Zooxanthella microadriatica</name>
    <dbReference type="NCBI Taxonomy" id="2951"/>
    <lineage>
        <taxon>Eukaryota</taxon>
        <taxon>Sar</taxon>
        <taxon>Alveolata</taxon>
        <taxon>Dinophyceae</taxon>
        <taxon>Suessiales</taxon>
        <taxon>Symbiodiniaceae</taxon>
        <taxon>Symbiodinium</taxon>
    </lineage>
</organism>